<proteinExistence type="predicted"/>
<keyword evidence="2" id="KW-1185">Reference proteome</keyword>
<gene>
    <name evidence="1" type="ORF">M23134_00941</name>
</gene>
<dbReference type="EMBL" id="AAWS01000101">
    <property type="protein sequence ID" value="EAY23881.1"/>
    <property type="molecule type" value="Genomic_DNA"/>
</dbReference>
<accession>A2A0F4</accession>
<name>A2A0F4_MICM2</name>
<organism evidence="1 2">
    <name type="scientific">Microscilla marina ATCC 23134</name>
    <dbReference type="NCBI Taxonomy" id="313606"/>
    <lineage>
        <taxon>Bacteria</taxon>
        <taxon>Pseudomonadati</taxon>
        <taxon>Bacteroidota</taxon>
        <taxon>Cytophagia</taxon>
        <taxon>Cytophagales</taxon>
        <taxon>Microscillaceae</taxon>
        <taxon>Microscilla</taxon>
    </lineage>
</organism>
<dbReference type="Proteomes" id="UP000004095">
    <property type="component" value="Unassembled WGS sequence"/>
</dbReference>
<protein>
    <submittedName>
        <fullName evidence="1">Uncharacterized protein</fullName>
    </submittedName>
</protein>
<evidence type="ECO:0000313" key="1">
    <source>
        <dbReference type="EMBL" id="EAY23881.1"/>
    </source>
</evidence>
<comment type="caution">
    <text evidence="1">The sequence shown here is derived from an EMBL/GenBank/DDBJ whole genome shotgun (WGS) entry which is preliminary data.</text>
</comment>
<dbReference type="AlphaFoldDB" id="A2A0F4"/>
<evidence type="ECO:0000313" key="2">
    <source>
        <dbReference type="Proteomes" id="UP000004095"/>
    </source>
</evidence>
<sequence>MLKGYTPYCKLFTARFLLKYLPTKFSGQFWQANKPAKLGKTKKIG</sequence>
<reference evidence="1 2" key="1">
    <citation type="submission" date="2007-01" db="EMBL/GenBank/DDBJ databases">
        <authorList>
            <person name="Haygood M."/>
            <person name="Podell S."/>
            <person name="Anderson C."/>
            <person name="Hopkinson B."/>
            <person name="Roe K."/>
            <person name="Barbeau K."/>
            <person name="Gaasterland T."/>
            <person name="Ferriera S."/>
            <person name="Johnson J."/>
            <person name="Kravitz S."/>
            <person name="Beeson K."/>
            <person name="Sutton G."/>
            <person name="Rogers Y.-H."/>
            <person name="Friedman R."/>
            <person name="Frazier M."/>
            <person name="Venter J.C."/>
        </authorList>
    </citation>
    <scope>NUCLEOTIDE SEQUENCE [LARGE SCALE GENOMIC DNA]</scope>
    <source>
        <strain evidence="1 2">ATCC 23134</strain>
    </source>
</reference>